<evidence type="ECO:0000256" key="5">
    <source>
        <dbReference type="ARBA" id="ARBA00022723"/>
    </source>
</evidence>
<dbReference type="PANTHER" id="PTHR43513">
    <property type="entry name" value="DIHYDROOROTATE DEHYDROGENASE B (NAD(+)), ELECTRON TRANSFER SUBUNIT"/>
    <property type="match status" value="1"/>
</dbReference>
<dbReference type="InterPro" id="IPR012165">
    <property type="entry name" value="Cyt_c3_hydrogenase_gsu"/>
</dbReference>
<evidence type="ECO:0000313" key="16">
    <source>
        <dbReference type="Proteomes" id="UP000886749"/>
    </source>
</evidence>
<comment type="pathway">
    <text evidence="11">Pyrimidine metabolism; UMP biosynthesis via de novo pathway; orotate from (S)-dihydroorotate (NAD(+) route): step 1/1.</text>
</comment>
<evidence type="ECO:0000256" key="2">
    <source>
        <dbReference type="ARBA" id="ARBA00022448"/>
    </source>
</evidence>
<reference evidence="15" key="1">
    <citation type="submission" date="2020-10" db="EMBL/GenBank/DDBJ databases">
        <authorList>
            <person name="Gilroy R."/>
        </authorList>
    </citation>
    <scope>NUCLEOTIDE SEQUENCE</scope>
    <source>
        <strain evidence="15">CHK184-25365</strain>
    </source>
</reference>
<dbReference type="Gene3D" id="2.10.240.10">
    <property type="entry name" value="Dihydroorotate dehydrogenase, electron transfer subunit"/>
    <property type="match status" value="1"/>
</dbReference>
<feature type="binding site" evidence="11 13">
    <location>
        <position position="222"/>
    </location>
    <ligand>
        <name>[2Fe-2S] cluster</name>
        <dbReference type="ChEBI" id="CHEBI:190135"/>
    </ligand>
</feature>
<dbReference type="Gene3D" id="3.40.50.80">
    <property type="entry name" value="Nucleotide-binding domain of ferredoxin-NADP reductase (FNR) module"/>
    <property type="match status" value="1"/>
</dbReference>
<comment type="similarity">
    <text evidence="1 11">Belongs to the PyrK family.</text>
</comment>
<keyword evidence="4 11" id="KW-0001">2Fe-2S</keyword>
<gene>
    <name evidence="11" type="primary">pyrK</name>
    <name evidence="15" type="ORF">IAB36_02365</name>
</gene>
<dbReference type="PROSITE" id="PS51384">
    <property type="entry name" value="FAD_FR"/>
    <property type="match status" value="1"/>
</dbReference>
<accession>A0A9D1DBW7</accession>
<dbReference type="GO" id="GO:0046872">
    <property type="term" value="F:metal ion binding"/>
    <property type="evidence" value="ECO:0007669"/>
    <property type="project" value="UniProtKB-KW"/>
</dbReference>
<evidence type="ECO:0000256" key="8">
    <source>
        <dbReference type="ARBA" id="ARBA00022982"/>
    </source>
</evidence>
<dbReference type="AlphaFoldDB" id="A0A9D1DBW7"/>
<comment type="cofactor">
    <cofactor evidence="13">
        <name>[2Fe-2S] cluster</name>
        <dbReference type="ChEBI" id="CHEBI:190135"/>
    </cofactor>
    <text evidence="13">Binds 1 [2Fe-2S] cluster per subunit.</text>
</comment>
<dbReference type="CDD" id="cd06218">
    <property type="entry name" value="DHOD_e_trans"/>
    <property type="match status" value="1"/>
</dbReference>
<evidence type="ECO:0000256" key="6">
    <source>
        <dbReference type="ARBA" id="ARBA00022827"/>
    </source>
</evidence>
<keyword evidence="8 11" id="KW-0249">Electron transport</keyword>
<dbReference type="InterPro" id="IPR023455">
    <property type="entry name" value="Dihydroorotate_DHASE_ETsu"/>
</dbReference>
<evidence type="ECO:0000256" key="13">
    <source>
        <dbReference type="PIRSR" id="PIRSR006816-2"/>
    </source>
</evidence>
<evidence type="ECO:0000256" key="3">
    <source>
        <dbReference type="ARBA" id="ARBA00022630"/>
    </source>
</evidence>
<dbReference type="GO" id="GO:0009055">
    <property type="term" value="F:electron transfer activity"/>
    <property type="evidence" value="ECO:0007669"/>
    <property type="project" value="UniProtKB-UniRule"/>
</dbReference>
<proteinExistence type="inferred from homology"/>
<evidence type="ECO:0000256" key="9">
    <source>
        <dbReference type="ARBA" id="ARBA00023004"/>
    </source>
</evidence>
<comment type="cofactor">
    <cofactor evidence="11">
        <name>[2Fe-2S] cluster</name>
        <dbReference type="ChEBI" id="CHEBI:190135"/>
    </cofactor>
    <text evidence="11">Binds 1 [2Fe-2S] cluster per subunit.</text>
</comment>
<keyword evidence="5 11" id="KW-0479">Metal-binding</keyword>
<dbReference type="SUPFAM" id="SSF63380">
    <property type="entry name" value="Riboflavin synthase domain-like"/>
    <property type="match status" value="1"/>
</dbReference>
<keyword evidence="3 11" id="KW-0285">Flavoprotein</keyword>
<name>A0A9D1DBW7_9FIRM</name>
<dbReference type="InterPro" id="IPR017938">
    <property type="entry name" value="Riboflavin_synthase-like_b-brl"/>
</dbReference>
<dbReference type="GO" id="GO:0050660">
    <property type="term" value="F:flavin adenine dinucleotide binding"/>
    <property type="evidence" value="ECO:0007669"/>
    <property type="project" value="InterPro"/>
</dbReference>
<dbReference type="PIRSF" id="PIRSF006816">
    <property type="entry name" value="Cyc3_hyd_g"/>
    <property type="match status" value="1"/>
</dbReference>
<dbReference type="GO" id="GO:0051537">
    <property type="term" value="F:2 iron, 2 sulfur cluster binding"/>
    <property type="evidence" value="ECO:0007669"/>
    <property type="project" value="UniProtKB-KW"/>
</dbReference>
<dbReference type="PANTHER" id="PTHR43513:SF3">
    <property type="entry name" value="DIHYDROOROTATE DEHYDROGENASE B (NAD(+)), ELECTRON TRANSFER SUBUNIT-RELATED"/>
    <property type="match status" value="1"/>
</dbReference>
<feature type="binding site" evidence="11 13">
    <location>
        <position position="241"/>
    </location>
    <ligand>
        <name>[2Fe-2S] cluster</name>
        <dbReference type="ChEBI" id="CHEBI:190135"/>
    </ligand>
</feature>
<evidence type="ECO:0000256" key="7">
    <source>
        <dbReference type="ARBA" id="ARBA00022975"/>
    </source>
</evidence>
<dbReference type="Proteomes" id="UP000886749">
    <property type="component" value="Unassembled WGS sequence"/>
</dbReference>
<dbReference type="InterPro" id="IPR039261">
    <property type="entry name" value="FNR_nucleotide-bd"/>
</dbReference>
<comment type="subunit">
    <text evidence="11">Heterotetramer of 2 PyrK and 2 PyrD type B subunits.</text>
</comment>
<keyword evidence="9 11" id="KW-0408">Iron</keyword>
<feature type="binding site" evidence="11 12">
    <location>
        <begin position="75"/>
        <end position="76"/>
    </location>
    <ligand>
        <name>FAD</name>
        <dbReference type="ChEBI" id="CHEBI:57692"/>
    </ligand>
</feature>
<evidence type="ECO:0000256" key="12">
    <source>
        <dbReference type="PIRSR" id="PIRSR006816-1"/>
    </source>
</evidence>
<dbReference type="HAMAP" id="MF_01211">
    <property type="entry name" value="DHODB_Fe_S_bind"/>
    <property type="match status" value="1"/>
</dbReference>
<evidence type="ECO:0000256" key="10">
    <source>
        <dbReference type="ARBA" id="ARBA00023014"/>
    </source>
</evidence>
<evidence type="ECO:0000256" key="11">
    <source>
        <dbReference type="HAMAP-Rule" id="MF_01211"/>
    </source>
</evidence>
<dbReference type="InterPro" id="IPR050353">
    <property type="entry name" value="PyrK_electron_transfer"/>
</dbReference>
<dbReference type="Gene3D" id="2.40.30.10">
    <property type="entry name" value="Translation factors"/>
    <property type="match status" value="1"/>
</dbReference>
<keyword evidence="2 11" id="KW-0813">Transport</keyword>
<feature type="binding site" evidence="11 13">
    <location>
        <position position="217"/>
    </location>
    <ligand>
        <name>[2Fe-2S] cluster</name>
        <dbReference type="ChEBI" id="CHEBI:190135"/>
    </ligand>
</feature>
<dbReference type="InterPro" id="IPR037117">
    <property type="entry name" value="Dihydroorotate_DH_ele_sf"/>
</dbReference>
<reference evidence="15" key="2">
    <citation type="journal article" date="2021" name="PeerJ">
        <title>Extensive microbial diversity within the chicken gut microbiome revealed by metagenomics and culture.</title>
        <authorList>
            <person name="Gilroy R."/>
            <person name="Ravi A."/>
            <person name="Getino M."/>
            <person name="Pursley I."/>
            <person name="Horton D.L."/>
            <person name="Alikhan N.F."/>
            <person name="Baker D."/>
            <person name="Gharbi K."/>
            <person name="Hall N."/>
            <person name="Watson M."/>
            <person name="Adriaenssens E.M."/>
            <person name="Foster-Nyarko E."/>
            <person name="Jarju S."/>
            <person name="Secka A."/>
            <person name="Antonio M."/>
            <person name="Oren A."/>
            <person name="Chaudhuri R.R."/>
            <person name="La Ragione R."/>
            <person name="Hildebrand F."/>
            <person name="Pallen M.J."/>
        </authorList>
    </citation>
    <scope>NUCLEOTIDE SEQUENCE</scope>
    <source>
        <strain evidence="15">CHK184-25365</strain>
    </source>
</reference>
<keyword evidence="7 11" id="KW-0665">Pyrimidine biosynthesis</keyword>
<dbReference type="Pfam" id="PF10418">
    <property type="entry name" value="DHODB_Fe-S_bind"/>
    <property type="match status" value="1"/>
</dbReference>
<evidence type="ECO:0000256" key="1">
    <source>
        <dbReference type="ARBA" id="ARBA00006422"/>
    </source>
</evidence>
<evidence type="ECO:0000256" key="4">
    <source>
        <dbReference type="ARBA" id="ARBA00022714"/>
    </source>
</evidence>
<dbReference type="GO" id="GO:0016491">
    <property type="term" value="F:oxidoreductase activity"/>
    <property type="evidence" value="ECO:0007669"/>
    <property type="project" value="InterPro"/>
</dbReference>
<keyword evidence="6 11" id="KW-0274">FAD</keyword>
<keyword evidence="10 11" id="KW-0411">Iron-sulfur</keyword>
<feature type="binding site" evidence="11 12">
    <location>
        <begin position="51"/>
        <end position="54"/>
    </location>
    <ligand>
        <name>FAD</name>
        <dbReference type="ChEBI" id="CHEBI:57692"/>
    </ligand>
</feature>
<comment type="cofactor">
    <cofactor evidence="11 12">
        <name>FAD</name>
        <dbReference type="ChEBI" id="CHEBI:57692"/>
    </cofactor>
    <text evidence="11 12">Binds 1 FAD per subunit.</text>
</comment>
<comment type="caution">
    <text evidence="11">Lacks conserved residue(s) required for the propagation of feature annotation.</text>
</comment>
<feature type="binding site" evidence="11 13">
    <location>
        <position position="225"/>
    </location>
    <ligand>
        <name>[2Fe-2S] cluster</name>
        <dbReference type="ChEBI" id="CHEBI:190135"/>
    </ligand>
</feature>
<sequence>MAYLQGVYPIVKKEILARHIIDLTVSAPEMAAMAQPGQFAHLKVEGLFLRRPISICEIDRDQGTLRFVFEIKGEGTRILGEKRIGDNLDVMGPLGHGFAQPEGEIIVVGGGIGVPPMLETAKAYGQKATAIVGFRSANAVILTEDFQRQGNQVVLCTDDGTMGFHGFVTQALEQQLQAKKPALICACGPHPMLKGVAGLAQQYGVDCQVSLEERMGCGVGACLVCACRTVKDGQEYLSHVCKDGPVFDFKDVLF</sequence>
<dbReference type="EMBL" id="DVGY01000056">
    <property type="protein sequence ID" value="HIR40652.1"/>
    <property type="molecule type" value="Genomic_DNA"/>
</dbReference>
<evidence type="ECO:0000259" key="14">
    <source>
        <dbReference type="PROSITE" id="PS51384"/>
    </source>
</evidence>
<feature type="domain" description="FAD-binding FR-type" evidence="14">
    <location>
        <begin position="3"/>
        <end position="100"/>
    </location>
</feature>
<dbReference type="GO" id="GO:0044205">
    <property type="term" value="P:'de novo' UMP biosynthetic process"/>
    <property type="evidence" value="ECO:0007669"/>
    <property type="project" value="UniProtKB-UniRule"/>
</dbReference>
<dbReference type="InterPro" id="IPR019480">
    <property type="entry name" value="Dihydroorotate_DH_Fe-S-bd"/>
</dbReference>
<comment type="caution">
    <text evidence="15">The sequence shown here is derived from an EMBL/GenBank/DDBJ whole genome shotgun (WGS) entry which is preliminary data.</text>
</comment>
<comment type="function">
    <text evidence="11">Responsible for channeling the electrons from the oxidation of dihydroorotate from the FMN redox center in the PyrD type B subunit to the ultimate electron acceptor NAD(+).</text>
</comment>
<evidence type="ECO:0000313" key="15">
    <source>
        <dbReference type="EMBL" id="HIR40652.1"/>
    </source>
</evidence>
<dbReference type="SUPFAM" id="SSF52343">
    <property type="entry name" value="Ferredoxin reductase-like, C-terminal NADP-linked domain"/>
    <property type="match status" value="1"/>
</dbReference>
<dbReference type="InterPro" id="IPR017927">
    <property type="entry name" value="FAD-bd_FR_type"/>
</dbReference>
<protein>
    <recommendedName>
        <fullName evidence="11">Dihydroorotate dehydrogenase B (NAD(+)), electron transfer subunit</fullName>
    </recommendedName>
    <alternativeName>
        <fullName evidence="11">Dihydroorotate oxidase B, electron transfer subunit</fullName>
    </alternativeName>
</protein>
<organism evidence="15 16">
    <name type="scientific">Candidatus Egerieicola pullicola</name>
    <dbReference type="NCBI Taxonomy" id="2840775"/>
    <lineage>
        <taxon>Bacteria</taxon>
        <taxon>Bacillati</taxon>
        <taxon>Bacillota</taxon>
        <taxon>Clostridia</taxon>
        <taxon>Eubacteriales</taxon>
        <taxon>Oscillospiraceae</taxon>
        <taxon>Oscillospiraceae incertae sedis</taxon>
        <taxon>Candidatus Egerieicola</taxon>
    </lineage>
</organism>